<keyword evidence="8" id="KW-0472">Membrane</keyword>
<dbReference type="GO" id="GO:0004497">
    <property type="term" value="F:monooxygenase activity"/>
    <property type="evidence" value="ECO:0007669"/>
    <property type="project" value="UniProtKB-KW"/>
</dbReference>
<proteinExistence type="inferred from homology"/>
<feature type="transmembrane region" description="Helical" evidence="8">
    <location>
        <begin position="51"/>
        <end position="67"/>
    </location>
</feature>
<dbReference type="PANTHER" id="PTHR24291:SF50">
    <property type="entry name" value="BIFUNCTIONAL ALBAFLAVENONE MONOOXYGENASE_TERPENE SYNTHASE"/>
    <property type="match status" value="1"/>
</dbReference>
<comment type="similarity">
    <text evidence="2">Belongs to the cytochrome P450 family.</text>
</comment>
<sequence>MESNWIDRIFEKGWSPRISAGIVIPGLFILSVAVYYWWIAGREWARRFNKLGGPICLPFLGCGWIILNPNRIHEQIGKYGKIYKKNARFWLGHLPYFITTDVEIIEKILTNPANFEKAEAYSNSHFLVGQGLVAASVPKWKKDRKVMLPCMKSTMFPTYLENFNKNSAILVEILGKIFTHDAQPSCDIRQHFARCMIDVVFETLLDTDAKVQKCPESRFYEAFTECFHIVESKMFLPWTKFPPLWYLLGYRDAEKKNMDILRRTISEKMIRQKMEDWRQNNNNETDENQRLQMAHYLYQTGDYDSTDLFHQFLTVLAGGYDTTSTVLSHTIYLLALNPDIQRKLIDELDSVFEDAHRPATPADLEQLKYLDLVLKESMRFITPTPMLGRTLGEDLDLGMGRVVPKGCNILVSAMHVQHDPDLWPDPEIFRPERFLTQSGNEKGTKFFTPKFAMMSVKVLLSRVLRNFTASTKKPLNTCVFQYGVVLHVLGGLPVTLHPRR</sequence>
<dbReference type="InterPro" id="IPR050196">
    <property type="entry name" value="Cytochrome_P450_Monoox"/>
</dbReference>
<dbReference type="AlphaFoldDB" id="A0A226EFW5"/>
<evidence type="ECO:0000256" key="5">
    <source>
        <dbReference type="ARBA" id="ARBA00023002"/>
    </source>
</evidence>
<evidence type="ECO:0000256" key="1">
    <source>
        <dbReference type="ARBA" id="ARBA00001971"/>
    </source>
</evidence>
<dbReference type="InterPro" id="IPR001128">
    <property type="entry name" value="Cyt_P450"/>
</dbReference>
<keyword evidence="6" id="KW-0408">Iron</keyword>
<dbReference type="PRINTS" id="PR00463">
    <property type="entry name" value="EP450I"/>
</dbReference>
<dbReference type="OrthoDB" id="1372046at2759"/>
<feature type="transmembrane region" description="Helical" evidence="8">
    <location>
        <begin position="20"/>
        <end position="39"/>
    </location>
</feature>
<evidence type="ECO:0000256" key="2">
    <source>
        <dbReference type="ARBA" id="ARBA00010617"/>
    </source>
</evidence>
<dbReference type="GO" id="GO:0020037">
    <property type="term" value="F:heme binding"/>
    <property type="evidence" value="ECO:0007669"/>
    <property type="project" value="InterPro"/>
</dbReference>
<organism evidence="9 10">
    <name type="scientific">Folsomia candida</name>
    <name type="common">Springtail</name>
    <dbReference type="NCBI Taxonomy" id="158441"/>
    <lineage>
        <taxon>Eukaryota</taxon>
        <taxon>Metazoa</taxon>
        <taxon>Ecdysozoa</taxon>
        <taxon>Arthropoda</taxon>
        <taxon>Hexapoda</taxon>
        <taxon>Collembola</taxon>
        <taxon>Entomobryomorpha</taxon>
        <taxon>Isotomoidea</taxon>
        <taxon>Isotomidae</taxon>
        <taxon>Proisotominae</taxon>
        <taxon>Folsomia</taxon>
    </lineage>
</organism>
<dbReference type="PANTHER" id="PTHR24291">
    <property type="entry name" value="CYTOCHROME P450 FAMILY 4"/>
    <property type="match status" value="1"/>
</dbReference>
<evidence type="ECO:0000256" key="8">
    <source>
        <dbReference type="SAM" id="Phobius"/>
    </source>
</evidence>
<dbReference type="InterPro" id="IPR002401">
    <property type="entry name" value="Cyt_P450_E_grp-I"/>
</dbReference>
<keyword evidence="4" id="KW-0479">Metal-binding</keyword>
<evidence type="ECO:0000313" key="10">
    <source>
        <dbReference type="Proteomes" id="UP000198287"/>
    </source>
</evidence>
<evidence type="ECO:0000313" key="9">
    <source>
        <dbReference type="EMBL" id="OXA56017.1"/>
    </source>
</evidence>
<keyword evidence="3" id="KW-0349">Heme</keyword>
<reference evidence="9 10" key="1">
    <citation type="submission" date="2015-12" db="EMBL/GenBank/DDBJ databases">
        <title>The genome of Folsomia candida.</title>
        <authorList>
            <person name="Faddeeva A."/>
            <person name="Derks M.F."/>
            <person name="Anvar Y."/>
            <person name="Smit S."/>
            <person name="Van Straalen N."/>
            <person name="Roelofs D."/>
        </authorList>
    </citation>
    <scope>NUCLEOTIDE SEQUENCE [LARGE SCALE GENOMIC DNA]</scope>
    <source>
        <strain evidence="9 10">VU population</strain>
        <tissue evidence="9">Whole body</tissue>
    </source>
</reference>
<keyword evidence="10" id="KW-1185">Reference proteome</keyword>
<dbReference type="GO" id="GO:0016705">
    <property type="term" value="F:oxidoreductase activity, acting on paired donors, with incorporation or reduction of molecular oxygen"/>
    <property type="evidence" value="ECO:0007669"/>
    <property type="project" value="InterPro"/>
</dbReference>
<evidence type="ECO:0000256" key="3">
    <source>
        <dbReference type="ARBA" id="ARBA00022617"/>
    </source>
</evidence>
<evidence type="ECO:0000256" key="7">
    <source>
        <dbReference type="ARBA" id="ARBA00023033"/>
    </source>
</evidence>
<dbReference type="Proteomes" id="UP000198287">
    <property type="component" value="Unassembled WGS sequence"/>
</dbReference>
<dbReference type="InterPro" id="IPR036396">
    <property type="entry name" value="Cyt_P450_sf"/>
</dbReference>
<keyword evidence="8" id="KW-1133">Transmembrane helix</keyword>
<dbReference type="STRING" id="158441.A0A226EFW5"/>
<keyword evidence="5" id="KW-0560">Oxidoreductase</keyword>
<dbReference type="GO" id="GO:0005506">
    <property type="term" value="F:iron ion binding"/>
    <property type="evidence" value="ECO:0007669"/>
    <property type="project" value="InterPro"/>
</dbReference>
<dbReference type="Pfam" id="PF00067">
    <property type="entry name" value="p450"/>
    <property type="match status" value="1"/>
</dbReference>
<protein>
    <submittedName>
        <fullName evidence="9">Cytochrome P450 4C1</fullName>
    </submittedName>
</protein>
<evidence type="ECO:0000256" key="4">
    <source>
        <dbReference type="ARBA" id="ARBA00022723"/>
    </source>
</evidence>
<gene>
    <name evidence="9" type="ORF">Fcan01_08866</name>
</gene>
<accession>A0A226EFW5</accession>
<dbReference type="Gene3D" id="1.10.630.10">
    <property type="entry name" value="Cytochrome P450"/>
    <property type="match status" value="1"/>
</dbReference>
<comment type="caution">
    <text evidence="9">The sequence shown here is derived from an EMBL/GenBank/DDBJ whole genome shotgun (WGS) entry which is preliminary data.</text>
</comment>
<dbReference type="EMBL" id="LNIX01000004">
    <property type="protein sequence ID" value="OXA56017.1"/>
    <property type="molecule type" value="Genomic_DNA"/>
</dbReference>
<comment type="cofactor">
    <cofactor evidence="1">
        <name>heme</name>
        <dbReference type="ChEBI" id="CHEBI:30413"/>
    </cofactor>
</comment>
<dbReference type="SUPFAM" id="SSF48264">
    <property type="entry name" value="Cytochrome P450"/>
    <property type="match status" value="1"/>
</dbReference>
<keyword evidence="8" id="KW-0812">Transmembrane</keyword>
<keyword evidence="7" id="KW-0503">Monooxygenase</keyword>
<evidence type="ECO:0000256" key="6">
    <source>
        <dbReference type="ARBA" id="ARBA00023004"/>
    </source>
</evidence>
<name>A0A226EFW5_FOLCA</name>